<dbReference type="GO" id="GO:0009073">
    <property type="term" value="P:aromatic amino acid family biosynthetic process"/>
    <property type="evidence" value="ECO:0007669"/>
    <property type="project" value="UniProtKB-KW"/>
</dbReference>
<feature type="binding site" evidence="7">
    <location>
        <position position="378"/>
    </location>
    <ligand>
        <name>phosphoenolpyruvate</name>
        <dbReference type="ChEBI" id="CHEBI:58702"/>
    </ligand>
</feature>
<dbReference type="InterPro" id="IPR023193">
    <property type="entry name" value="EPSP_synthase_CS"/>
</dbReference>
<dbReference type="GO" id="GO:0009423">
    <property type="term" value="P:chorismate biosynthetic process"/>
    <property type="evidence" value="ECO:0007669"/>
    <property type="project" value="UniProtKB-UniRule"/>
</dbReference>
<dbReference type="Pfam" id="PF00275">
    <property type="entry name" value="EPSP_synthase"/>
    <property type="match status" value="1"/>
</dbReference>
<dbReference type="PANTHER" id="PTHR21090">
    <property type="entry name" value="AROM/DEHYDROQUINATE SYNTHASE"/>
    <property type="match status" value="1"/>
</dbReference>
<dbReference type="GO" id="GO:0008652">
    <property type="term" value="P:amino acid biosynthetic process"/>
    <property type="evidence" value="ECO:0007669"/>
    <property type="project" value="UniProtKB-KW"/>
</dbReference>
<dbReference type="GO" id="GO:0005737">
    <property type="term" value="C:cytoplasm"/>
    <property type="evidence" value="ECO:0007669"/>
    <property type="project" value="UniProtKB-SubCell"/>
</dbReference>
<comment type="subcellular location">
    <subcellularLocation>
        <location evidence="7">Cytoplasm</location>
    </subcellularLocation>
</comment>
<dbReference type="Gene3D" id="3.65.10.10">
    <property type="entry name" value="Enolpyruvate transferase domain"/>
    <property type="match status" value="2"/>
</dbReference>
<sequence length="418" mass="43714">MAQWWEAPLAQGPVSGVVRIPGSKSLTARHLVLAALSDQPTTIRGALRSRDTTLMVAALKQLGVAVSCQGDVWTVRGGTLRSSGQIDCGLAGTVMRFVLPLAAMAQGDCILDGDEGARVRPMAGLVQALRRMGARIDSLGESDHLPLAVHGSALEGPVRVDSSSTSQFLSALLLASAAMPNPLRVEVMGKLPSLPHIRMTMQTLRAHAVPCVQDGNAFVAGGVRPAGGTVTIEPDLSNAGPFLAAAALTGGTVSIPDWPAATTQVGAHWKSILTDFGASVSQEANRLTVEGKSLRGITRDMSAEGELVPTVVALALFAEGPTHLYGIGHLRGHETDRLAALACEGCKLGAQIEEGPDFLTITPGTPRPARINTYEDHRMATFAAIAGLRTAVKVENIATTAKTLPDFARMWRGLNGLA</sequence>
<evidence type="ECO:0000256" key="1">
    <source>
        <dbReference type="ARBA" id="ARBA00004811"/>
    </source>
</evidence>
<evidence type="ECO:0000256" key="2">
    <source>
        <dbReference type="ARBA" id="ARBA00009948"/>
    </source>
</evidence>
<evidence type="ECO:0000256" key="5">
    <source>
        <dbReference type="ARBA" id="ARBA00023141"/>
    </source>
</evidence>
<feature type="binding site" evidence="7">
    <location>
        <position position="92"/>
    </location>
    <ligand>
        <name>phosphoenolpyruvate</name>
        <dbReference type="ChEBI" id="CHEBI:58702"/>
    </ligand>
</feature>
<dbReference type="PIRSF" id="PIRSF000505">
    <property type="entry name" value="EPSPS"/>
    <property type="match status" value="1"/>
</dbReference>
<feature type="binding site" evidence="7">
    <location>
        <position position="120"/>
    </location>
    <ligand>
        <name>phosphoenolpyruvate</name>
        <dbReference type="ChEBI" id="CHEBI:58702"/>
    </ligand>
</feature>
<feature type="binding site" evidence="7">
    <location>
        <position position="24"/>
    </location>
    <ligand>
        <name>3-phosphoshikimate</name>
        <dbReference type="ChEBI" id="CHEBI:145989"/>
    </ligand>
</feature>
<dbReference type="RefSeq" id="WP_004806060.1">
    <property type="nucleotide sequence ID" value="NZ_CP116394.1"/>
</dbReference>
<dbReference type="InterPro" id="IPR001986">
    <property type="entry name" value="Enolpyruvate_Tfrase_dom"/>
</dbReference>
<dbReference type="HAMAP" id="MF_00210">
    <property type="entry name" value="EPSP_synth"/>
    <property type="match status" value="1"/>
</dbReference>
<dbReference type="PANTHER" id="PTHR21090:SF5">
    <property type="entry name" value="PENTAFUNCTIONAL AROM POLYPEPTIDE"/>
    <property type="match status" value="1"/>
</dbReference>
<comment type="caution">
    <text evidence="7">Lacks conserved residue(s) required for the propagation of feature annotation.</text>
</comment>
<gene>
    <name evidence="7 9" type="primary">aroA</name>
    <name evidence="9" type="ORF">PIG85_03755</name>
</gene>
<feature type="binding site" evidence="7">
    <location>
        <position position="337"/>
    </location>
    <ligand>
        <name>phosphoenolpyruvate</name>
        <dbReference type="ChEBI" id="CHEBI:58702"/>
    </ligand>
</feature>
<dbReference type="NCBIfam" id="TIGR01356">
    <property type="entry name" value="aroA"/>
    <property type="match status" value="1"/>
</dbReference>
<feature type="binding site" evidence="7">
    <location>
        <position position="402"/>
    </location>
    <ligand>
        <name>phosphoenolpyruvate</name>
        <dbReference type="ChEBI" id="CHEBI:58702"/>
    </ligand>
</feature>
<feature type="binding site" evidence="7">
    <location>
        <position position="306"/>
    </location>
    <ligand>
        <name>3-phosphoshikimate</name>
        <dbReference type="ChEBI" id="CHEBI:145989"/>
    </ligand>
</feature>
<feature type="active site" description="Proton acceptor" evidence="7">
    <location>
        <position position="306"/>
    </location>
</feature>
<comment type="similarity">
    <text evidence="2 7">Belongs to the EPSP synthase family.</text>
</comment>
<dbReference type="InterPro" id="IPR013792">
    <property type="entry name" value="RNA3'P_cycl/enolpyr_Trfase_a/b"/>
</dbReference>
<dbReference type="InterPro" id="IPR006264">
    <property type="entry name" value="EPSP_synthase"/>
</dbReference>
<evidence type="ECO:0000256" key="3">
    <source>
        <dbReference type="ARBA" id="ARBA00022605"/>
    </source>
</evidence>
<feature type="binding site" evidence="7">
    <location>
        <position position="29"/>
    </location>
    <ligand>
        <name>3-phosphoshikimate</name>
        <dbReference type="ChEBI" id="CHEBI:145989"/>
    </ligand>
</feature>
<dbReference type="Proteomes" id="UP001211044">
    <property type="component" value="Chromosome"/>
</dbReference>
<accession>A0AB38XR62</accession>
<name>A0AB38XR62_9ACTO</name>
<feature type="binding site" evidence="7">
    <location>
        <position position="167"/>
    </location>
    <ligand>
        <name>3-phosphoshikimate</name>
        <dbReference type="ChEBI" id="CHEBI:145989"/>
    </ligand>
</feature>
<feature type="binding site" evidence="7">
    <location>
        <position position="24"/>
    </location>
    <ligand>
        <name>phosphoenolpyruvate</name>
        <dbReference type="ChEBI" id="CHEBI:58702"/>
    </ligand>
</feature>
<keyword evidence="7" id="KW-0963">Cytoplasm</keyword>
<evidence type="ECO:0000259" key="8">
    <source>
        <dbReference type="Pfam" id="PF00275"/>
    </source>
</evidence>
<feature type="binding site" evidence="7">
    <location>
        <position position="333"/>
    </location>
    <ligand>
        <name>3-phosphoshikimate</name>
        <dbReference type="ChEBI" id="CHEBI:145989"/>
    </ligand>
</feature>
<feature type="binding site" evidence="7">
    <location>
        <position position="193"/>
    </location>
    <ligand>
        <name>3-phosphoshikimate</name>
        <dbReference type="ChEBI" id="CHEBI:145989"/>
    </ligand>
</feature>
<dbReference type="AlphaFoldDB" id="A0AB38XR62"/>
<feature type="binding site" evidence="7">
    <location>
        <position position="165"/>
    </location>
    <ligand>
        <name>3-phosphoshikimate</name>
        <dbReference type="ChEBI" id="CHEBI:145989"/>
    </ligand>
</feature>
<evidence type="ECO:0000313" key="9">
    <source>
        <dbReference type="EMBL" id="WCE46771.1"/>
    </source>
</evidence>
<proteinExistence type="inferred from homology"/>
<dbReference type="SUPFAM" id="SSF55205">
    <property type="entry name" value="EPT/RTPC-like"/>
    <property type="match status" value="1"/>
</dbReference>
<protein>
    <recommendedName>
        <fullName evidence="7">3-phosphoshikimate 1-carboxyvinyltransferase</fullName>
        <ecNumber evidence="7">2.5.1.19</ecNumber>
    </recommendedName>
    <alternativeName>
        <fullName evidence="7">5-enolpyruvylshikimate-3-phosphate synthase</fullName>
        <shortName evidence="7">EPSP synthase</shortName>
        <shortName evidence="7">EPSPS</shortName>
    </alternativeName>
</protein>
<keyword evidence="5 7" id="KW-0057">Aromatic amino acid biosynthesis</keyword>
<comment type="subunit">
    <text evidence="7">Monomer.</text>
</comment>
<feature type="binding site" evidence="7">
    <location>
        <position position="166"/>
    </location>
    <ligand>
        <name>3-phosphoshikimate</name>
        <dbReference type="ChEBI" id="CHEBI:145989"/>
    </ligand>
</feature>
<evidence type="ECO:0000256" key="6">
    <source>
        <dbReference type="ARBA" id="ARBA00044633"/>
    </source>
</evidence>
<feature type="binding site" evidence="7">
    <location>
        <position position="25"/>
    </location>
    <ligand>
        <name>3-phosphoshikimate</name>
        <dbReference type="ChEBI" id="CHEBI:145989"/>
    </ligand>
</feature>
<dbReference type="InterPro" id="IPR036968">
    <property type="entry name" value="Enolpyruvate_Tfrase_sf"/>
</dbReference>
<evidence type="ECO:0000256" key="7">
    <source>
        <dbReference type="HAMAP-Rule" id="MF_00210"/>
    </source>
</evidence>
<dbReference type="EC" id="2.5.1.19" evidence="7"/>
<evidence type="ECO:0000256" key="4">
    <source>
        <dbReference type="ARBA" id="ARBA00022679"/>
    </source>
</evidence>
<comment type="function">
    <text evidence="7">Catalyzes the transfer of the enolpyruvyl moiety of phosphoenolpyruvate (PEP) to the 5-hydroxyl of shikimate-3-phosphate (S3P) to produce enolpyruvyl shikimate-3-phosphate and inorganic phosphate.</text>
</comment>
<keyword evidence="3 7" id="KW-0028">Amino-acid biosynthesis</keyword>
<dbReference type="EMBL" id="CP116394">
    <property type="protein sequence ID" value="WCE46771.1"/>
    <property type="molecule type" value="Genomic_DNA"/>
</dbReference>
<dbReference type="CDD" id="cd01556">
    <property type="entry name" value="EPSP_synthase"/>
    <property type="match status" value="1"/>
</dbReference>
<dbReference type="KEGG" id="wne:PIG85_03755"/>
<feature type="binding site" evidence="7">
    <location>
        <position position="167"/>
    </location>
    <ligand>
        <name>phosphoenolpyruvate</name>
        <dbReference type="ChEBI" id="CHEBI:58702"/>
    </ligand>
</feature>
<comment type="catalytic activity">
    <reaction evidence="6">
        <text>3-phosphoshikimate + phosphoenolpyruvate = 5-O-(1-carboxyvinyl)-3-phosphoshikimate + phosphate</text>
        <dbReference type="Rhea" id="RHEA:21256"/>
        <dbReference type="ChEBI" id="CHEBI:43474"/>
        <dbReference type="ChEBI" id="CHEBI:57701"/>
        <dbReference type="ChEBI" id="CHEBI:58702"/>
        <dbReference type="ChEBI" id="CHEBI:145989"/>
        <dbReference type="EC" id="2.5.1.19"/>
    </reaction>
    <physiologicalReaction direction="left-to-right" evidence="6">
        <dbReference type="Rhea" id="RHEA:21257"/>
    </physiologicalReaction>
</comment>
<comment type="pathway">
    <text evidence="1 7">Metabolic intermediate biosynthesis; chorismate biosynthesis; chorismate from D-erythrose 4-phosphate and phosphoenolpyruvate: step 6/7.</text>
</comment>
<dbReference type="GO" id="GO:0003866">
    <property type="term" value="F:3-phosphoshikimate 1-carboxyvinyltransferase activity"/>
    <property type="evidence" value="ECO:0007669"/>
    <property type="project" value="UniProtKB-UniRule"/>
</dbReference>
<feature type="domain" description="Enolpyruvate transferase" evidence="8">
    <location>
        <begin position="11"/>
        <end position="409"/>
    </location>
</feature>
<organism evidence="9 10">
    <name type="scientific">Winkia neuii subsp. anitrata</name>
    <dbReference type="NCBI Taxonomy" id="29318"/>
    <lineage>
        <taxon>Bacteria</taxon>
        <taxon>Bacillati</taxon>
        <taxon>Actinomycetota</taxon>
        <taxon>Actinomycetes</taxon>
        <taxon>Actinomycetales</taxon>
        <taxon>Actinomycetaceae</taxon>
        <taxon>Winkia</taxon>
    </lineage>
</organism>
<reference evidence="9" key="1">
    <citation type="submission" date="2023-01" db="EMBL/GenBank/DDBJ databases">
        <title>Comparative Genomic Analysis of the Clinically-Derived Winkia Strain NY0527 Provides Evidence into the Taxonomic Reassignment of Winkia neuii and Characterizes Their Virulence Traits.</title>
        <authorList>
            <person name="Cai X."/>
            <person name="Peng Y."/>
            <person name="Li M."/>
            <person name="Qiu Y."/>
            <person name="Wang Y."/>
            <person name="Xu L."/>
            <person name="Hou Q."/>
        </authorList>
    </citation>
    <scope>NUCLEOTIDE SEQUENCE</scope>
    <source>
        <strain evidence="9">NY0527</strain>
    </source>
</reference>
<dbReference type="PROSITE" id="PS00104">
    <property type="entry name" value="EPSP_SYNTHASE_1"/>
    <property type="match status" value="1"/>
</dbReference>
<keyword evidence="4 7" id="KW-0808">Transferase</keyword>
<evidence type="ECO:0000313" key="10">
    <source>
        <dbReference type="Proteomes" id="UP001211044"/>
    </source>
</evidence>